<dbReference type="Proteomes" id="UP000094197">
    <property type="component" value="Chromosome 1"/>
</dbReference>
<dbReference type="EMBL" id="CP015217">
    <property type="protein sequence ID" value="AOP35811.1"/>
    <property type="molecule type" value="Genomic_DNA"/>
</dbReference>
<dbReference type="SUPFAM" id="SSF81296">
    <property type="entry name" value="E set domains"/>
    <property type="match status" value="1"/>
</dbReference>
<accession>A0A1D7V1V2</accession>
<keyword evidence="3" id="KW-1185">Reference proteome</keyword>
<name>A0A1D7V1V2_9LEPT</name>
<dbReference type="AlphaFoldDB" id="A0A1D7V1V2"/>
<keyword evidence="2" id="KW-0238">DNA-binding</keyword>
<dbReference type="InterPro" id="IPR013783">
    <property type="entry name" value="Ig-like_fold"/>
</dbReference>
<reference evidence="2 3" key="1">
    <citation type="submission" date="2016-04" db="EMBL/GenBank/DDBJ databases">
        <title>Complete genome seqeunce of Leptospira alstonii serovar Room22.</title>
        <authorList>
            <person name="Nally J.E."/>
            <person name="Bayles D.O."/>
            <person name="Hurley D."/>
            <person name="Fanning S."/>
            <person name="McMahon B.J."/>
            <person name="Arent Z."/>
        </authorList>
    </citation>
    <scope>NUCLEOTIDE SEQUENCE [LARGE SCALE GENOMIC DNA]</scope>
    <source>
        <strain evidence="2 3">GWTS #1</strain>
    </source>
</reference>
<organism evidence="2 3">
    <name type="scientific">Leptospira tipperaryensis</name>
    <dbReference type="NCBI Taxonomy" id="2564040"/>
    <lineage>
        <taxon>Bacteria</taxon>
        <taxon>Pseudomonadati</taxon>
        <taxon>Spirochaetota</taxon>
        <taxon>Spirochaetia</taxon>
        <taxon>Leptospirales</taxon>
        <taxon>Leptospiraceae</taxon>
        <taxon>Leptospira</taxon>
    </lineage>
</organism>
<evidence type="ECO:0000259" key="1">
    <source>
        <dbReference type="Pfam" id="PF01833"/>
    </source>
</evidence>
<proteinExistence type="predicted"/>
<dbReference type="InterPro" id="IPR002909">
    <property type="entry name" value="IPT_dom"/>
</dbReference>
<dbReference type="Gene3D" id="2.60.40.10">
    <property type="entry name" value="Immunoglobulins"/>
    <property type="match status" value="1"/>
</dbReference>
<evidence type="ECO:0000313" key="2">
    <source>
        <dbReference type="EMBL" id="AOP35811.1"/>
    </source>
</evidence>
<dbReference type="RefSeq" id="WP_069609010.1">
    <property type="nucleotide sequence ID" value="NZ_CP015217.1"/>
</dbReference>
<dbReference type="CDD" id="cd00603">
    <property type="entry name" value="IPT_PCSR"/>
    <property type="match status" value="1"/>
</dbReference>
<dbReference type="Pfam" id="PF01833">
    <property type="entry name" value="TIG"/>
    <property type="match status" value="1"/>
</dbReference>
<dbReference type="NCBIfam" id="NF047769">
    <property type="entry name" value="LIC10067_lipo"/>
    <property type="match status" value="1"/>
</dbReference>
<gene>
    <name evidence="2" type="ORF">A0128_00330</name>
</gene>
<dbReference type="InterPro" id="IPR014756">
    <property type="entry name" value="Ig_E-set"/>
</dbReference>
<dbReference type="OrthoDB" id="344519at2"/>
<evidence type="ECO:0000313" key="3">
    <source>
        <dbReference type="Proteomes" id="UP000094197"/>
    </source>
</evidence>
<dbReference type="KEGG" id="laj:A0128_00330"/>
<sequence>MLHKSTKIFLILFILPFLLCKDSKSNSDLFAGLGIGSPVVTGIDPPAGSPPQATDVAYTGTQITITGRNFTPNSTDTIVKFNDLVGTIFSITTTEIITTVPAGAKAGFLTVSKADGFCDTVYGTDGYNCSARRFYVDCYKAYDNIYGDETAVNYPDSSTIKFTADYGTKAFRSNLRETGSTILVLECDNLVAVKYFTTSCVATDNGTLAAPVYNPTINFTDNYAVQYFITSAKGSCKISFQ</sequence>
<protein>
    <submittedName>
        <fullName evidence="2">DNA-binding protein</fullName>
    </submittedName>
</protein>
<dbReference type="GO" id="GO:0003677">
    <property type="term" value="F:DNA binding"/>
    <property type="evidence" value="ECO:0007669"/>
    <property type="project" value="UniProtKB-KW"/>
</dbReference>
<feature type="domain" description="IPT/TIG" evidence="1">
    <location>
        <begin position="38"/>
        <end position="112"/>
    </location>
</feature>